<name>A0A1D7QLR3_9SPHI</name>
<reference evidence="9 10" key="1">
    <citation type="submission" date="2016-08" db="EMBL/GenBank/DDBJ databases">
        <authorList>
            <person name="Seilhamer J.J."/>
        </authorList>
    </citation>
    <scope>NUCLEOTIDE SEQUENCE [LARGE SCALE GENOMIC DNA]</scope>
    <source>
        <strain evidence="9 10">DX4</strain>
    </source>
</reference>
<dbReference type="PANTHER" id="PTHR43399">
    <property type="entry name" value="SUBTILISIN-RELATED"/>
    <property type="match status" value="1"/>
</dbReference>
<evidence type="ECO:0000313" key="10">
    <source>
        <dbReference type="Proteomes" id="UP000094313"/>
    </source>
</evidence>
<dbReference type="GO" id="GO:0004252">
    <property type="term" value="F:serine-type endopeptidase activity"/>
    <property type="evidence" value="ECO:0007669"/>
    <property type="project" value="UniProtKB-UniRule"/>
</dbReference>
<accession>A0A1D7QLR3</accession>
<dbReference type="PROSITE" id="PS00137">
    <property type="entry name" value="SUBTILASE_HIS"/>
    <property type="match status" value="1"/>
</dbReference>
<dbReference type="PROSITE" id="PS51892">
    <property type="entry name" value="SUBTILASE"/>
    <property type="match status" value="1"/>
</dbReference>
<keyword evidence="10" id="KW-1185">Reference proteome</keyword>
<dbReference type="SUPFAM" id="SSF49785">
    <property type="entry name" value="Galactose-binding domain-like"/>
    <property type="match status" value="1"/>
</dbReference>
<evidence type="ECO:0000256" key="2">
    <source>
        <dbReference type="ARBA" id="ARBA00022670"/>
    </source>
</evidence>
<feature type="active site" description="Charge relay system" evidence="5 6">
    <location>
        <position position="306"/>
    </location>
</feature>
<dbReference type="CDD" id="cd04842">
    <property type="entry name" value="Peptidases_S8_Kp43_protease"/>
    <property type="match status" value="1"/>
</dbReference>
<dbReference type="AlphaFoldDB" id="A0A1D7QLR3"/>
<dbReference type="InterPro" id="IPR036852">
    <property type="entry name" value="Peptidase_S8/S53_dom_sf"/>
</dbReference>
<evidence type="ECO:0000259" key="8">
    <source>
        <dbReference type="Pfam" id="PF00082"/>
    </source>
</evidence>
<dbReference type="InterPro" id="IPR022398">
    <property type="entry name" value="Peptidase_S8_His-AS"/>
</dbReference>
<keyword evidence="4 6" id="KW-0720">Serine protease</keyword>
<evidence type="ECO:0000256" key="5">
    <source>
        <dbReference type="PIRSR" id="PIRSR615500-1"/>
    </source>
</evidence>
<evidence type="ECO:0000256" key="6">
    <source>
        <dbReference type="PROSITE-ProRule" id="PRU01240"/>
    </source>
</evidence>
<evidence type="ECO:0000256" key="1">
    <source>
        <dbReference type="ARBA" id="ARBA00011073"/>
    </source>
</evidence>
<dbReference type="EMBL" id="CP017141">
    <property type="protein sequence ID" value="AOM79618.1"/>
    <property type="molecule type" value="Genomic_DNA"/>
</dbReference>
<dbReference type="InterPro" id="IPR051048">
    <property type="entry name" value="Peptidase_S8/S53_subtilisin"/>
</dbReference>
<organism evidence="9 10">
    <name type="scientific">Pedobacter steynii</name>
    <dbReference type="NCBI Taxonomy" id="430522"/>
    <lineage>
        <taxon>Bacteria</taxon>
        <taxon>Pseudomonadati</taxon>
        <taxon>Bacteroidota</taxon>
        <taxon>Sphingobacteriia</taxon>
        <taxon>Sphingobacteriales</taxon>
        <taxon>Sphingobacteriaceae</taxon>
        <taxon>Pedobacter</taxon>
    </lineage>
</organism>
<dbReference type="InterPro" id="IPR000209">
    <property type="entry name" value="Peptidase_S8/S53_dom"/>
</dbReference>
<feature type="active site" description="Charge relay system" evidence="5 6">
    <location>
        <position position="556"/>
    </location>
</feature>
<keyword evidence="3 6" id="KW-0378">Hydrolase</keyword>
<dbReference type="InterPro" id="IPR034058">
    <property type="entry name" value="TagA/B/C/D_pept_dom"/>
</dbReference>
<evidence type="ECO:0000313" key="9">
    <source>
        <dbReference type="EMBL" id="AOM79618.1"/>
    </source>
</evidence>
<evidence type="ECO:0000256" key="3">
    <source>
        <dbReference type="ARBA" id="ARBA00022801"/>
    </source>
</evidence>
<evidence type="ECO:0000256" key="7">
    <source>
        <dbReference type="RuleBase" id="RU003355"/>
    </source>
</evidence>
<feature type="active site" description="Charge relay system" evidence="5 6">
    <location>
        <position position="337"/>
    </location>
</feature>
<dbReference type="Proteomes" id="UP000094313">
    <property type="component" value="Chromosome"/>
</dbReference>
<dbReference type="Gene3D" id="2.60.120.380">
    <property type="match status" value="1"/>
</dbReference>
<dbReference type="OrthoDB" id="9792152at2"/>
<dbReference type="GO" id="GO:0006508">
    <property type="term" value="P:proteolysis"/>
    <property type="evidence" value="ECO:0007669"/>
    <property type="project" value="UniProtKB-KW"/>
</dbReference>
<dbReference type="KEGG" id="psty:BFS30_22145"/>
<dbReference type="SUPFAM" id="SSF52743">
    <property type="entry name" value="Subtilisin-like"/>
    <property type="match status" value="1"/>
</dbReference>
<comment type="similarity">
    <text evidence="1 6 7">Belongs to the peptidase S8 family.</text>
</comment>
<dbReference type="InterPro" id="IPR015500">
    <property type="entry name" value="Peptidase_S8_subtilisin-rel"/>
</dbReference>
<dbReference type="Pfam" id="PF00082">
    <property type="entry name" value="Peptidase_S8"/>
    <property type="match status" value="1"/>
</dbReference>
<protein>
    <recommendedName>
        <fullName evidence="8">Peptidase S8/S53 domain-containing protein</fullName>
    </recommendedName>
</protein>
<dbReference type="InterPro" id="IPR023828">
    <property type="entry name" value="Peptidase_S8_Ser-AS"/>
</dbReference>
<keyword evidence="2 6" id="KW-0645">Protease</keyword>
<dbReference type="RefSeq" id="WP_069381280.1">
    <property type="nucleotide sequence ID" value="NZ_CP017141.1"/>
</dbReference>
<gene>
    <name evidence="9" type="ORF">BFS30_22145</name>
</gene>
<feature type="domain" description="Peptidase S8/S53" evidence="8">
    <location>
        <begin position="299"/>
        <end position="595"/>
    </location>
</feature>
<dbReference type="InterPro" id="IPR008979">
    <property type="entry name" value="Galactose-bd-like_sf"/>
</dbReference>
<dbReference type="PANTHER" id="PTHR43399:SF4">
    <property type="entry name" value="CELL WALL-ASSOCIATED PROTEASE"/>
    <property type="match status" value="1"/>
</dbReference>
<dbReference type="PROSITE" id="PS00138">
    <property type="entry name" value="SUBTILASE_SER"/>
    <property type="match status" value="1"/>
</dbReference>
<dbReference type="Gene3D" id="3.40.50.200">
    <property type="entry name" value="Peptidase S8/S53 domain"/>
    <property type="match status" value="1"/>
</dbReference>
<dbReference type="PRINTS" id="PR00723">
    <property type="entry name" value="SUBTILISIN"/>
</dbReference>
<dbReference type="InterPro" id="IPR023827">
    <property type="entry name" value="Peptidase_S8_Asp-AS"/>
</dbReference>
<dbReference type="PROSITE" id="PS00136">
    <property type="entry name" value="SUBTILASE_ASP"/>
    <property type="match status" value="1"/>
</dbReference>
<sequence>MENLIRVELRYMGDEELKTINEEISLSGATIIGQYDGMFEVDIPASSLEILKKKHILMDFPYQQKLSTDNDASLLGVSNPQAETGVRESEWMSVFKTKARKAYSDWVDPSLEVSSDPEGLYIVTFNGPLNSVWRSAFRNHGLKFCTYFDSGNEYCYKVSLTEKQYQYLRAQEITKTIGKYEIERKITDSLVKELDQASAGLKGMPSLKQFDIVVSEEKQIDKVTELIKATGEATIVDSGLNIIRIEINPGSSLISALADSPYVSGMAVYEPPTLFCDVSRKVIGLEYPDTHTSAFYGAEETVAVIDSGIDQHHPDLQHRIKTSLQYGMGSVEDQHGHGTHVAGIICGDGTASGGKITGIAPKAAVVTIGIVNSSGQLDLPVDIGKLLKIAADQGAKIINLSLGWKVNGEYQFGSFSVDKFIYENPEILLVVAAGNEGNAVNGRLAYKTVGAPATAKNALTVGSCSGRRTHPVINQTWGDLRPASFPVPPLNTMKLISDIDHPSLGSSTGPTDFDSIKPEVLAPGAYILSAKAGNVVIAATNSEFYDEHYTFKTGTSMATPVVSGMAALIREYLRKVHHYNNPSSSLIKAIIIGNSRQIDSYRHAPEDPSLEKIGFPDFDQGFGLVDMNRLLNEQNIQLQFVDILNTEATALVSRAELGGPLKSVREYVIDLAEASADLSVTLCWIDPPAKGIQNNLQLSVKLPDNEWRLGNMEHNYKKDPLFDTLFDLKPLDKNNNTEKVWIKDPLPGKYLIRITAQNTLSKQGYSLAVLGNGTGFTER</sequence>
<evidence type="ECO:0000256" key="4">
    <source>
        <dbReference type="ARBA" id="ARBA00022825"/>
    </source>
</evidence>
<proteinExistence type="inferred from homology"/>